<dbReference type="InterPro" id="IPR019775">
    <property type="entry name" value="WD40_repeat_CS"/>
</dbReference>
<evidence type="ECO:0000256" key="6">
    <source>
        <dbReference type="SAM" id="MobiDB-lite"/>
    </source>
</evidence>
<keyword evidence="3" id="KW-0677">Repeat</keyword>
<dbReference type="InterPro" id="IPR015943">
    <property type="entry name" value="WD40/YVTN_repeat-like_dom_sf"/>
</dbReference>
<keyword evidence="8" id="KW-1185">Reference proteome</keyword>
<evidence type="ECO:0000256" key="3">
    <source>
        <dbReference type="ARBA" id="ARBA00022737"/>
    </source>
</evidence>
<dbReference type="Gene3D" id="2.130.10.10">
    <property type="entry name" value="YVTN repeat-like/Quinoprotein amine dehydrogenase"/>
    <property type="match status" value="1"/>
</dbReference>
<dbReference type="PROSITE" id="PS50294">
    <property type="entry name" value="WD_REPEATS_REGION"/>
    <property type="match status" value="5"/>
</dbReference>
<dbReference type="RefSeq" id="XP_025596067.1">
    <property type="nucleotide sequence ID" value="XM_025743168.1"/>
</dbReference>
<dbReference type="InterPro" id="IPR036322">
    <property type="entry name" value="WD40_repeat_dom_sf"/>
</dbReference>
<dbReference type="PROSITE" id="PS50082">
    <property type="entry name" value="WD_REPEATS_2"/>
    <property type="match status" value="6"/>
</dbReference>
<dbReference type="GO" id="GO:0003723">
    <property type="term" value="F:RNA binding"/>
    <property type="evidence" value="ECO:0007669"/>
    <property type="project" value="TreeGrafter"/>
</dbReference>
<keyword evidence="2" id="KW-0507">mRNA processing</keyword>
<dbReference type="PANTHER" id="PTHR44006:SF1">
    <property type="entry name" value="U5 SMALL NUCLEAR RIBONUCLEOPROTEIN 40 KDA PROTEIN"/>
    <property type="match status" value="1"/>
</dbReference>
<feature type="repeat" description="WD" evidence="5">
    <location>
        <begin position="350"/>
        <end position="385"/>
    </location>
</feature>
<evidence type="ECO:0000256" key="1">
    <source>
        <dbReference type="ARBA" id="ARBA00022574"/>
    </source>
</evidence>
<dbReference type="PANTHER" id="PTHR44006">
    <property type="entry name" value="U5 SMALL NUCLEAR RIBONUCLEOPROTEIN 40 KDA PROTEIN"/>
    <property type="match status" value="1"/>
</dbReference>
<dbReference type="SMART" id="SM00320">
    <property type="entry name" value="WD40"/>
    <property type="match status" value="7"/>
</dbReference>
<protein>
    <submittedName>
        <fullName evidence="7">Putative U5 snRNP-specific 40 kd protein</fullName>
    </submittedName>
</protein>
<dbReference type="InterPro" id="IPR001680">
    <property type="entry name" value="WD40_rpt"/>
</dbReference>
<sequence length="385" mass="40690">MADTKRKEPDSYGAAAPARGNGTALAKRARQEADGDAGQQVAISSAANGKDKGLIRSVRRTSSLAAPILALTGAHGAEVLDVAFSPDGAYIAACSIDRTISLWTTYGENSNLGLLAGHSKAVTSLCWSRQAPSHTPRLFTASADATLIVWDALNGQKLRRLRGHHGIINAVAVSRGPVRGAAELLVSGGDDGNVMLWDWENSGKPRDSFKVGYPVTAVEFSEDGSQVYVGGLDNEIHVYELAKKEIVFSLRGHTDTVLCARLSPSGTQLLSTSADGTVRLWDVRPFAPEPAPGHVGAPRLIRTLAGLPIGFEQVLIRGAWAPDGRRVIAGGGDGTMSLWNTETGELVYKLPGHKGSVPSVAYHPKEPIVVSCSFDMSLILGEVEP</sequence>
<feature type="repeat" description="WD" evidence="5">
    <location>
        <begin position="319"/>
        <end position="349"/>
    </location>
</feature>
<dbReference type="PROSITE" id="PS00678">
    <property type="entry name" value="WD_REPEATS_1"/>
    <property type="match status" value="2"/>
</dbReference>
<feature type="repeat" description="WD" evidence="5">
    <location>
        <begin position="115"/>
        <end position="160"/>
    </location>
</feature>
<feature type="region of interest" description="Disordered" evidence="6">
    <location>
        <begin position="1"/>
        <end position="39"/>
    </location>
</feature>
<evidence type="ECO:0000256" key="4">
    <source>
        <dbReference type="ARBA" id="ARBA00023187"/>
    </source>
</evidence>
<dbReference type="Pfam" id="PF00400">
    <property type="entry name" value="WD40"/>
    <property type="match status" value="7"/>
</dbReference>
<gene>
    <name evidence="7" type="ORF">FA09DRAFT_331757</name>
</gene>
<keyword evidence="1 5" id="KW-0853">WD repeat</keyword>
<evidence type="ECO:0000256" key="5">
    <source>
        <dbReference type="PROSITE-ProRule" id="PRU00221"/>
    </source>
</evidence>
<evidence type="ECO:0000256" key="2">
    <source>
        <dbReference type="ARBA" id="ARBA00022664"/>
    </source>
</evidence>
<dbReference type="EMBL" id="KZ819302">
    <property type="protein sequence ID" value="PWN95788.1"/>
    <property type="molecule type" value="Genomic_DNA"/>
</dbReference>
<evidence type="ECO:0000313" key="8">
    <source>
        <dbReference type="Proteomes" id="UP000245946"/>
    </source>
</evidence>
<dbReference type="InterPro" id="IPR020472">
    <property type="entry name" value="WD40_PAC1"/>
</dbReference>
<organism evidence="7 8">
    <name type="scientific">Tilletiopsis washingtonensis</name>
    <dbReference type="NCBI Taxonomy" id="58919"/>
    <lineage>
        <taxon>Eukaryota</taxon>
        <taxon>Fungi</taxon>
        <taxon>Dikarya</taxon>
        <taxon>Basidiomycota</taxon>
        <taxon>Ustilaginomycotina</taxon>
        <taxon>Exobasidiomycetes</taxon>
        <taxon>Entylomatales</taxon>
        <taxon>Entylomatales incertae sedis</taxon>
        <taxon>Tilletiopsis</taxon>
    </lineage>
</organism>
<dbReference type="InterPro" id="IPR052234">
    <property type="entry name" value="U5_snRNP_Component"/>
</dbReference>
<dbReference type="STRING" id="58919.A0A316Z4A0"/>
<reference evidence="7 8" key="1">
    <citation type="journal article" date="2018" name="Mol. Biol. Evol.">
        <title>Broad Genomic Sampling Reveals a Smut Pathogenic Ancestry of the Fungal Clade Ustilaginomycotina.</title>
        <authorList>
            <person name="Kijpornyongpan T."/>
            <person name="Mondo S.J."/>
            <person name="Barry K."/>
            <person name="Sandor L."/>
            <person name="Lee J."/>
            <person name="Lipzen A."/>
            <person name="Pangilinan J."/>
            <person name="LaButti K."/>
            <person name="Hainaut M."/>
            <person name="Henrissat B."/>
            <person name="Grigoriev I.V."/>
            <person name="Spatafora J.W."/>
            <person name="Aime M.C."/>
        </authorList>
    </citation>
    <scope>NUCLEOTIDE SEQUENCE [LARGE SCALE GENOMIC DNA]</scope>
    <source>
        <strain evidence="7 8">MCA 4186</strain>
    </source>
</reference>
<dbReference type="PRINTS" id="PR00320">
    <property type="entry name" value="GPROTEINBRPT"/>
</dbReference>
<feature type="repeat" description="WD" evidence="5">
    <location>
        <begin position="161"/>
        <end position="198"/>
    </location>
</feature>
<dbReference type="CDD" id="cd00200">
    <property type="entry name" value="WD40"/>
    <property type="match status" value="1"/>
</dbReference>
<name>A0A316Z4A0_9BASI</name>
<evidence type="ECO:0000313" key="7">
    <source>
        <dbReference type="EMBL" id="PWN95788.1"/>
    </source>
</evidence>
<accession>A0A316Z4A0</accession>
<feature type="compositionally biased region" description="Basic and acidic residues" evidence="6">
    <location>
        <begin position="1"/>
        <end position="10"/>
    </location>
</feature>
<dbReference type="OrthoDB" id="1068471at2759"/>
<dbReference type="GO" id="GO:0071013">
    <property type="term" value="C:catalytic step 2 spliceosome"/>
    <property type="evidence" value="ECO:0007669"/>
    <property type="project" value="TreeGrafter"/>
</dbReference>
<dbReference type="Proteomes" id="UP000245946">
    <property type="component" value="Unassembled WGS sequence"/>
</dbReference>
<dbReference type="GO" id="GO:0006397">
    <property type="term" value="P:mRNA processing"/>
    <property type="evidence" value="ECO:0007669"/>
    <property type="project" value="UniProtKB-KW"/>
</dbReference>
<feature type="repeat" description="WD" evidence="5">
    <location>
        <begin position="72"/>
        <end position="103"/>
    </location>
</feature>
<dbReference type="GeneID" id="37270712"/>
<feature type="repeat" description="WD" evidence="5">
    <location>
        <begin position="250"/>
        <end position="284"/>
    </location>
</feature>
<keyword evidence="4" id="KW-0508">mRNA splicing</keyword>
<dbReference type="SUPFAM" id="SSF50978">
    <property type="entry name" value="WD40 repeat-like"/>
    <property type="match status" value="1"/>
</dbReference>
<proteinExistence type="predicted"/>
<dbReference type="AlphaFoldDB" id="A0A316Z4A0"/>
<dbReference type="GO" id="GO:0008380">
    <property type="term" value="P:RNA splicing"/>
    <property type="evidence" value="ECO:0007669"/>
    <property type="project" value="UniProtKB-KW"/>
</dbReference>